<dbReference type="Gene3D" id="1.20.1280.50">
    <property type="match status" value="1"/>
</dbReference>
<dbReference type="InterPro" id="IPR002035">
    <property type="entry name" value="VWF_A"/>
</dbReference>
<dbReference type="Gene3D" id="3.40.50.410">
    <property type="entry name" value="von Willebrand factor, type A domain"/>
    <property type="match status" value="1"/>
</dbReference>
<keyword evidence="4" id="KW-1185">Reference proteome</keyword>
<organism evidence="3 4">
    <name type="scientific">Chondrus crispus</name>
    <name type="common">Carrageen Irish moss</name>
    <name type="synonym">Polymorpha crispa</name>
    <dbReference type="NCBI Taxonomy" id="2769"/>
    <lineage>
        <taxon>Eukaryota</taxon>
        <taxon>Rhodophyta</taxon>
        <taxon>Florideophyceae</taxon>
        <taxon>Rhodymeniophycidae</taxon>
        <taxon>Gigartinales</taxon>
        <taxon>Gigartinaceae</taxon>
        <taxon>Chondrus</taxon>
    </lineage>
</organism>
<dbReference type="RefSeq" id="XP_005716758.1">
    <property type="nucleotide sequence ID" value="XM_005716701.1"/>
</dbReference>
<dbReference type="CDD" id="cd00198">
    <property type="entry name" value="vWFA"/>
    <property type="match status" value="1"/>
</dbReference>
<dbReference type="SUPFAM" id="SSF81383">
    <property type="entry name" value="F-box domain"/>
    <property type="match status" value="1"/>
</dbReference>
<dbReference type="SMART" id="SM00327">
    <property type="entry name" value="VWA"/>
    <property type="match status" value="1"/>
</dbReference>
<evidence type="ECO:0000313" key="3">
    <source>
        <dbReference type="EMBL" id="CDF36939.1"/>
    </source>
</evidence>
<name>R7QFU2_CHOCR</name>
<dbReference type="PROSITE" id="PS50181">
    <property type="entry name" value="FBOX"/>
    <property type="match status" value="1"/>
</dbReference>
<dbReference type="InterPro" id="IPR001810">
    <property type="entry name" value="F-box_dom"/>
</dbReference>
<dbReference type="EMBL" id="HG001808">
    <property type="protein sequence ID" value="CDF36939.1"/>
    <property type="molecule type" value="Genomic_DNA"/>
</dbReference>
<dbReference type="PROSITE" id="PS50234">
    <property type="entry name" value="VWFA"/>
    <property type="match status" value="1"/>
</dbReference>
<dbReference type="Pfam" id="PF12937">
    <property type="entry name" value="F-box-like"/>
    <property type="match status" value="1"/>
</dbReference>
<dbReference type="Gramene" id="CDF36939">
    <property type="protein sequence ID" value="CDF36939"/>
    <property type="gene ID" value="CHC_T00004934001"/>
</dbReference>
<dbReference type="KEGG" id="ccp:CHC_T00004934001"/>
<dbReference type="InterPro" id="IPR036047">
    <property type="entry name" value="F-box-like_dom_sf"/>
</dbReference>
<dbReference type="InterPro" id="IPR036465">
    <property type="entry name" value="vWFA_dom_sf"/>
</dbReference>
<accession>R7QFU2</accession>
<dbReference type="Proteomes" id="UP000012073">
    <property type="component" value="Unassembled WGS sequence"/>
</dbReference>
<dbReference type="InterPro" id="IPR050525">
    <property type="entry name" value="ECM_Assembly_Org"/>
</dbReference>
<proteinExistence type="predicted"/>
<feature type="domain" description="VWFA" evidence="2">
    <location>
        <begin position="304"/>
        <end position="472"/>
    </location>
</feature>
<evidence type="ECO:0000259" key="2">
    <source>
        <dbReference type="PROSITE" id="PS50234"/>
    </source>
</evidence>
<dbReference type="OrthoDB" id="10256829at2759"/>
<dbReference type="SMART" id="SM00256">
    <property type="entry name" value="FBOX"/>
    <property type="match status" value="1"/>
</dbReference>
<dbReference type="STRING" id="2769.R7QFU2"/>
<evidence type="ECO:0000259" key="1">
    <source>
        <dbReference type="PROSITE" id="PS50181"/>
    </source>
</evidence>
<feature type="domain" description="F-box" evidence="1">
    <location>
        <begin position="146"/>
        <end position="193"/>
    </location>
</feature>
<reference evidence="4" key="1">
    <citation type="journal article" date="2013" name="Proc. Natl. Acad. Sci. U.S.A.">
        <title>Genome structure and metabolic features in the red seaweed Chondrus crispus shed light on evolution of the Archaeplastida.</title>
        <authorList>
            <person name="Collen J."/>
            <person name="Porcel B."/>
            <person name="Carre W."/>
            <person name="Ball S.G."/>
            <person name="Chaparro C."/>
            <person name="Tonon T."/>
            <person name="Barbeyron T."/>
            <person name="Michel G."/>
            <person name="Noel B."/>
            <person name="Valentin K."/>
            <person name="Elias M."/>
            <person name="Artiguenave F."/>
            <person name="Arun A."/>
            <person name="Aury J.M."/>
            <person name="Barbosa-Neto J.F."/>
            <person name="Bothwell J.H."/>
            <person name="Bouget F.Y."/>
            <person name="Brillet L."/>
            <person name="Cabello-Hurtado F."/>
            <person name="Capella-Gutierrez S."/>
            <person name="Charrier B."/>
            <person name="Cladiere L."/>
            <person name="Cock J.M."/>
            <person name="Coelho S.M."/>
            <person name="Colleoni C."/>
            <person name="Czjzek M."/>
            <person name="Da Silva C."/>
            <person name="Delage L."/>
            <person name="Denoeud F."/>
            <person name="Deschamps P."/>
            <person name="Dittami S.M."/>
            <person name="Gabaldon T."/>
            <person name="Gachon C.M."/>
            <person name="Groisillier A."/>
            <person name="Herve C."/>
            <person name="Jabbari K."/>
            <person name="Katinka M."/>
            <person name="Kloareg B."/>
            <person name="Kowalczyk N."/>
            <person name="Labadie K."/>
            <person name="Leblanc C."/>
            <person name="Lopez P.J."/>
            <person name="McLachlan D.H."/>
            <person name="Meslet-Cladiere L."/>
            <person name="Moustafa A."/>
            <person name="Nehr Z."/>
            <person name="Nyvall Collen P."/>
            <person name="Panaud O."/>
            <person name="Partensky F."/>
            <person name="Poulain J."/>
            <person name="Rensing S.A."/>
            <person name="Rousvoal S."/>
            <person name="Samson G."/>
            <person name="Symeonidi A."/>
            <person name="Weissenbach J."/>
            <person name="Zambounis A."/>
            <person name="Wincker P."/>
            <person name="Boyen C."/>
        </authorList>
    </citation>
    <scope>NUCLEOTIDE SEQUENCE [LARGE SCALE GENOMIC DNA]</scope>
    <source>
        <strain evidence="4">cv. Stackhouse</strain>
    </source>
</reference>
<dbReference type="PRINTS" id="PR00453">
    <property type="entry name" value="VWFADOMAIN"/>
</dbReference>
<dbReference type="SUPFAM" id="SSF53300">
    <property type="entry name" value="vWA-like"/>
    <property type="match status" value="1"/>
</dbReference>
<sequence length="472" mass="50944">MPLSETASQLHPTLAFSLTPAFQNRPSNTDFPPSAVPESVFGWPAVFSAVQSVLASVPIFSRIPRFGRSRRPGRKVAVSYASSPSMSLTHAPVDQSNSAVIAMGSQPSTDISMIPVTSNTQQSGENAPSTLATHTIFPVSKGNTEKLILTSLPDELIAMCYSDLSAADLVALEHVSRRLRQLIAYDSVCWKRCTETRWGHLSANSAILPSAARHAGTWKRLYSEKAKTDADHTPWLTLCGSETLAVLDIIKGATTQVPMPVYWPMSTDMDIAVPSSPPKDSVVPMSTSSPVSVMPSNPAVSCLSVVLLIDASSSVTDDDFETMKSFSLALVEDLRVSHPEACVSVVQFNQHPKVEVALTNVCKSRLSSSIENMEQMMGSTDIAAPIRRARKILSEDDVRPGDRAIVLLTDGQTHADELQESERESRKAFEEVGARMYTLGVGRDIDEVGLGRVAAGSEGGVYVTLRRLVSSK</sequence>
<evidence type="ECO:0000313" key="4">
    <source>
        <dbReference type="Proteomes" id="UP000012073"/>
    </source>
</evidence>
<dbReference type="Pfam" id="PF00092">
    <property type="entry name" value="VWA"/>
    <property type="match status" value="1"/>
</dbReference>
<gene>
    <name evidence="3" type="ORF">CHC_T00004934001</name>
</gene>
<dbReference type="PANTHER" id="PTHR24020">
    <property type="entry name" value="COLLAGEN ALPHA"/>
    <property type="match status" value="1"/>
</dbReference>
<protein>
    <recommendedName>
        <fullName evidence="5">VWFA domain-containing protein</fullName>
    </recommendedName>
</protein>
<dbReference type="GeneID" id="17324474"/>
<dbReference type="AlphaFoldDB" id="R7QFU2"/>
<dbReference type="PANTHER" id="PTHR24020:SF84">
    <property type="entry name" value="VWFA DOMAIN-CONTAINING PROTEIN"/>
    <property type="match status" value="1"/>
</dbReference>
<dbReference type="OMA" id="QMMGSTD"/>
<evidence type="ECO:0008006" key="5">
    <source>
        <dbReference type="Google" id="ProtNLM"/>
    </source>
</evidence>